<feature type="transmembrane region" description="Helical" evidence="8">
    <location>
        <begin position="502"/>
        <end position="520"/>
    </location>
</feature>
<name>A0ABS1BCI0_9MICO</name>
<feature type="transmembrane region" description="Helical" evidence="8">
    <location>
        <begin position="526"/>
        <end position="547"/>
    </location>
</feature>
<feature type="transmembrane region" description="Helical" evidence="8">
    <location>
        <begin position="79"/>
        <end position="99"/>
    </location>
</feature>
<feature type="transmembrane region" description="Helical" evidence="8">
    <location>
        <begin position="406"/>
        <end position="423"/>
    </location>
</feature>
<proteinExistence type="inferred from homology"/>
<dbReference type="RefSeq" id="WP_200503249.1">
    <property type="nucleotide sequence ID" value="NZ_JAEDAJ010000008.1"/>
</dbReference>
<organism evidence="10 11">
    <name type="scientific">Brachybacterium halotolerans</name>
    <dbReference type="NCBI Taxonomy" id="2795215"/>
    <lineage>
        <taxon>Bacteria</taxon>
        <taxon>Bacillati</taxon>
        <taxon>Actinomycetota</taxon>
        <taxon>Actinomycetes</taxon>
        <taxon>Micrococcales</taxon>
        <taxon>Dermabacteraceae</taxon>
        <taxon>Brachybacterium</taxon>
    </lineage>
</organism>
<dbReference type="PANTHER" id="PTHR30509:SF9">
    <property type="entry name" value="MULTIDRUG RESISTANCE PROTEIN MDTO"/>
    <property type="match status" value="1"/>
</dbReference>
<evidence type="ECO:0000256" key="8">
    <source>
        <dbReference type="SAM" id="Phobius"/>
    </source>
</evidence>
<evidence type="ECO:0000313" key="11">
    <source>
        <dbReference type="Proteomes" id="UP000612352"/>
    </source>
</evidence>
<dbReference type="EMBL" id="JAEDAJ010000008">
    <property type="protein sequence ID" value="MBK0332355.1"/>
    <property type="molecule type" value="Genomic_DNA"/>
</dbReference>
<gene>
    <name evidence="10" type="ORF">I8D64_13215</name>
</gene>
<feature type="domain" description="Integral membrane bound transporter" evidence="9">
    <location>
        <begin position="415"/>
        <end position="542"/>
    </location>
</feature>
<feature type="region of interest" description="Disordered" evidence="7">
    <location>
        <begin position="645"/>
        <end position="669"/>
    </location>
</feature>
<comment type="caution">
    <text evidence="10">The sequence shown here is derived from an EMBL/GenBank/DDBJ whole genome shotgun (WGS) entry which is preliminary data.</text>
</comment>
<feature type="compositionally biased region" description="Low complexity" evidence="7">
    <location>
        <begin position="726"/>
        <end position="735"/>
    </location>
</feature>
<feature type="transmembrane region" description="Helical" evidence="8">
    <location>
        <begin position="429"/>
        <end position="446"/>
    </location>
</feature>
<protein>
    <submittedName>
        <fullName evidence="10">FUSC family protein</fullName>
    </submittedName>
</protein>
<keyword evidence="2" id="KW-1003">Cell membrane</keyword>
<feature type="transmembrane region" description="Helical" evidence="8">
    <location>
        <begin position="105"/>
        <end position="121"/>
    </location>
</feature>
<feature type="compositionally biased region" description="Low complexity" evidence="7">
    <location>
        <begin position="654"/>
        <end position="669"/>
    </location>
</feature>
<evidence type="ECO:0000256" key="2">
    <source>
        <dbReference type="ARBA" id="ARBA00022475"/>
    </source>
</evidence>
<comment type="subcellular location">
    <subcellularLocation>
        <location evidence="1">Cell membrane</location>
        <topology evidence="1">Multi-pass membrane protein</topology>
    </subcellularLocation>
</comment>
<evidence type="ECO:0000256" key="7">
    <source>
        <dbReference type="SAM" id="MobiDB-lite"/>
    </source>
</evidence>
<evidence type="ECO:0000256" key="1">
    <source>
        <dbReference type="ARBA" id="ARBA00004651"/>
    </source>
</evidence>
<reference evidence="10 11" key="1">
    <citation type="submission" date="2020-12" db="EMBL/GenBank/DDBJ databases">
        <title>Brachybacterium sp. MASK1Z-5, whole genome shotgun sequence.</title>
        <authorList>
            <person name="Tuo L."/>
        </authorList>
    </citation>
    <scope>NUCLEOTIDE SEQUENCE [LARGE SCALE GENOMIC DNA]</scope>
    <source>
        <strain evidence="10 11">MASK1Z-5</strain>
    </source>
</reference>
<keyword evidence="3 8" id="KW-0812">Transmembrane</keyword>
<feature type="region of interest" description="Disordered" evidence="7">
    <location>
        <begin position="708"/>
        <end position="737"/>
    </location>
</feature>
<feature type="transmembrane region" description="Helical" evidence="8">
    <location>
        <begin position="128"/>
        <end position="146"/>
    </location>
</feature>
<dbReference type="Pfam" id="PF13515">
    <property type="entry name" value="FUSC_2"/>
    <property type="match status" value="1"/>
</dbReference>
<dbReference type="PANTHER" id="PTHR30509">
    <property type="entry name" value="P-HYDROXYBENZOIC ACID EFFLUX PUMP SUBUNIT-RELATED"/>
    <property type="match status" value="1"/>
</dbReference>
<dbReference type="Proteomes" id="UP000612352">
    <property type="component" value="Unassembled WGS sequence"/>
</dbReference>
<accession>A0ABS1BCI0</accession>
<keyword evidence="5 8" id="KW-0472">Membrane</keyword>
<feature type="transmembrane region" description="Helical" evidence="8">
    <location>
        <begin position="453"/>
        <end position="472"/>
    </location>
</feature>
<dbReference type="InterPro" id="IPR049453">
    <property type="entry name" value="Memb_transporter_dom"/>
</dbReference>
<evidence type="ECO:0000256" key="3">
    <source>
        <dbReference type="ARBA" id="ARBA00022692"/>
    </source>
</evidence>
<feature type="transmembrane region" description="Helical" evidence="8">
    <location>
        <begin position="52"/>
        <end position="72"/>
    </location>
</feature>
<sequence length="762" mass="81662">MPPLLSRPLDALIASDPGLSRLRMGLAGACCVAANLAAEALLGTALHLEPAALLPTMILGAVIAMIGSNALARPMARESLRAALFFPVAMGVGLVVGTLVGGSLWLSHLVFVLVMFGAVYVRRFGLDFFFYGFLLWMGFFFSLFLRPTPDQLPHLMLAVVVGTAVVALLCTTVFRPHPRRTLARVFRSMVARRSRLLRLMASRLRAQSERDRDRLTRRVFDERQLFDEMVLMSDGWAASARALPVGWSAETLRRSLLEGQLSLDLVGWASLHLMQAPPRVRSLAARALVHLADGEDESARRVAALLERMMAREGAPGQGPAADGAMDAERLRREVRSLARGIDELVQRPADPHLPPDLERNAEFTPAAALTGLGMLPGPPSVAKDVRARGARWNPVVRTQATTRQAVQVAIAGALAILAGTLISDSRYYWAVIAAFVVFTGTGTRMDSFGKSLNRVIGTVLGLVVGIALAALTAGHPMIELAVILISVFCGFYLIRISYAYMMLFVTILVAQLYGILGLFSDALLLLRLAETVAGAGIGVLVALLFAPVSTRDTVARAEREVAASIGDLMEGTARALRDPGPGTPHEVDALLLATIGARRRLALAAAPMTRYHLTEHRPRRVRRRLTVVATSVSIARTVTSRVMARTASEGPMDPTAPTAPTAPTVPADARTVDPRVADACDAVAALARDVADEERVAEVSAVVGAARASEDRPMGSPAAPSTPSTTGAHAARTARTWEDETLEQLSMLARSLREIGHPAAR</sequence>
<keyword evidence="4 8" id="KW-1133">Transmembrane helix</keyword>
<evidence type="ECO:0000256" key="4">
    <source>
        <dbReference type="ARBA" id="ARBA00022989"/>
    </source>
</evidence>
<evidence type="ECO:0000256" key="5">
    <source>
        <dbReference type="ARBA" id="ARBA00023136"/>
    </source>
</evidence>
<keyword evidence="11" id="KW-1185">Reference proteome</keyword>
<evidence type="ECO:0000259" key="9">
    <source>
        <dbReference type="Pfam" id="PF13515"/>
    </source>
</evidence>
<feature type="transmembrane region" description="Helical" evidence="8">
    <location>
        <begin position="478"/>
        <end position="495"/>
    </location>
</feature>
<evidence type="ECO:0000313" key="10">
    <source>
        <dbReference type="EMBL" id="MBK0332355.1"/>
    </source>
</evidence>
<feature type="transmembrane region" description="Helical" evidence="8">
    <location>
        <begin position="152"/>
        <end position="174"/>
    </location>
</feature>
<comment type="similarity">
    <text evidence="6">Belongs to the YccS/YhfK family.</text>
</comment>
<evidence type="ECO:0000256" key="6">
    <source>
        <dbReference type="ARBA" id="ARBA00043993"/>
    </source>
</evidence>